<dbReference type="AlphaFoldDB" id="A0A2P2R1Q2"/>
<name>A0A2P2R1Q2_RHIMU</name>
<protein>
    <submittedName>
        <fullName evidence="2">Uncharacterized protein</fullName>
    </submittedName>
</protein>
<proteinExistence type="predicted"/>
<organism evidence="2">
    <name type="scientific">Rhizophora mucronata</name>
    <name type="common">Asiatic mangrove</name>
    <dbReference type="NCBI Taxonomy" id="61149"/>
    <lineage>
        <taxon>Eukaryota</taxon>
        <taxon>Viridiplantae</taxon>
        <taxon>Streptophyta</taxon>
        <taxon>Embryophyta</taxon>
        <taxon>Tracheophyta</taxon>
        <taxon>Spermatophyta</taxon>
        <taxon>Magnoliopsida</taxon>
        <taxon>eudicotyledons</taxon>
        <taxon>Gunneridae</taxon>
        <taxon>Pentapetalae</taxon>
        <taxon>rosids</taxon>
        <taxon>fabids</taxon>
        <taxon>Malpighiales</taxon>
        <taxon>Rhizophoraceae</taxon>
        <taxon>Rhizophora</taxon>
    </lineage>
</organism>
<evidence type="ECO:0000313" key="2">
    <source>
        <dbReference type="EMBL" id="MBX73091.1"/>
    </source>
</evidence>
<evidence type="ECO:0000256" key="1">
    <source>
        <dbReference type="SAM" id="MobiDB-lite"/>
    </source>
</evidence>
<accession>A0A2P2R1Q2</accession>
<dbReference type="EMBL" id="GGEC01092607">
    <property type="protein sequence ID" value="MBX73091.1"/>
    <property type="molecule type" value="Transcribed_RNA"/>
</dbReference>
<reference evidence="2" key="1">
    <citation type="submission" date="2018-02" db="EMBL/GenBank/DDBJ databases">
        <title>Rhizophora mucronata_Transcriptome.</title>
        <authorList>
            <person name="Meera S.P."/>
            <person name="Sreeshan A."/>
            <person name="Augustine A."/>
        </authorList>
    </citation>
    <scope>NUCLEOTIDE SEQUENCE</scope>
    <source>
        <tissue evidence="2">Leaf</tissue>
    </source>
</reference>
<feature type="region of interest" description="Disordered" evidence="1">
    <location>
        <begin position="1"/>
        <end position="20"/>
    </location>
</feature>
<sequence>MFHEGQRFEDRDAPSISAYF</sequence>
<feature type="compositionally biased region" description="Basic and acidic residues" evidence="1">
    <location>
        <begin position="1"/>
        <end position="13"/>
    </location>
</feature>